<feature type="compositionally biased region" description="Polar residues" evidence="1">
    <location>
        <begin position="74"/>
        <end position="90"/>
    </location>
</feature>
<organism evidence="2 3">
    <name type="scientific">Achlya hypogyna</name>
    <name type="common">Oomycete</name>
    <name type="synonym">Protoachlya hypogyna</name>
    <dbReference type="NCBI Taxonomy" id="1202772"/>
    <lineage>
        <taxon>Eukaryota</taxon>
        <taxon>Sar</taxon>
        <taxon>Stramenopiles</taxon>
        <taxon>Oomycota</taxon>
        <taxon>Saprolegniomycetes</taxon>
        <taxon>Saprolegniales</taxon>
        <taxon>Achlyaceae</taxon>
        <taxon>Achlya</taxon>
    </lineage>
</organism>
<comment type="caution">
    <text evidence="2">The sequence shown here is derived from an EMBL/GenBank/DDBJ whole genome shotgun (WGS) entry which is preliminary data.</text>
</comment>
<feature type="compositionally biased region" description="Basic and acidic residues" evidence="1">
    <location>
        <begin position="108"/>
        <end position="120"/>
    </location>
</feature>
<keyword evidence="3" id="KW-1185">Reference proteome</keyword>
<dbReference type="EMBL" id="JNBR01000096">
    <property type="protein sequence ID" value="OQR97812.1"/>
    <property type="molecule type" value="Genomic_DNA"/>
</dbReference>
<gene>
    <name evidence="2" type="ORF">ACHHYP_20454</name>
</gene>
<dbReference type="OrthoDB" id="71881at2759"/>
<dbReference type="Proteomes" id="UP000243579">
    <property type="component" value="Unassembled WGS sequence"/>
</dbReference>
<feature type="compositionally biased region" description="Polar residues" evidence="1">
    <location>
        <begin position="222"/>
        <end position="242"/>
    </location>
</feature>
<feature type="region of interest" description="Disordered" evidence="1">
    <location>
        <begin position="1"/>
        <end position="154"/>
    </location>
</feature>
<accession>A0A1V9ZIJ8</accession>
<protein>
    <submittedName>
        <fullName evidence="2">Uncharacterized protein</fullName>
    </submittedName>
</protein>
<dbReference type="AlphaFoldDB" id="A0A1V9ZIJ8"/>
<sequence>MSSRRQGTKPPFLSMSSEGLAGITFTVSDKRPKSAHRPSARKEKRDSVPALKASPSPPLRKAKTTVSPGMLAAATSSKVLNGSFRKSTAWSEKHEVSVGAPATSQRNEQCKPRVRVDPNPRHASASPPKDASPSPPNKAYTASAHPHSPHRFERSITRAIVVDHVNAVADIERTTGAKWNTATGFVNQHGLTPEDGMKEAVVQPSTRASKRPAGVGARHQRSLQQSKHVPKSDTSSPRARWI</sequence>
<reference evidence="2 3" key="1">
    <citation type="journal article" date="2014" name="Genome Biol. Evol.">
        <title>The secreted proteins of Achlya hypogyna and Thraustotheca clavata identify the ancestral oomycete secretome and reveal gene acquisitions by horizontal gene transfer.</title>
        <authorList>
            <person name="Misner I."/>
            <person name="Blouin N."/>
            <person name="Leonard G."/>
            <person name="Richards T.A."/>
            <person name="Lane C.E."/>
        </authorList>
    </citation>
    <scope>NUCLEOTIDE SEQUENCE [LARGE SCALE GENOMIC DNA]</scope>
    <source>
        <strain evidence="2 3">ATCC 48635</strain>
    </source>
</reference>
<feature type="region of interest" description="Disordered" evidence="1">
    <location>
        <begin position="189"/>
        <end position="242"/>
    </location>
</feature>
<evidence type="ECO:0000256" key="1">
    <source>
        <dbReference type="SAM" id="MobiDB-lite"/>
    </source>
</evidence>
<name>A0A1V9ZIJ8_ACHHY</name>
<evidence type="ECO:0000313" key="3">
    <source>
        <dbReference type="Proteomes" id="UP000243579"/>
    </source>
</evidence>
<evidence type="ECO:0000313" key="2">
    <source>
        <dbReference type="EMBL" id="OQR97812.1"/>
    </source>
</evidence>
<feature type="compositionally biased region" description="Low complexity" evidence="1">
    <location>
        <begin position="123"/>
        <end position="132"/>
    </location>
</feature>
<proteinExistence type="predicted"/>